<keyword evidence="2" id="KW-0119">Carbohydrate metabolism</keyword>
<evidence type="ECO:0000256" key="2">
    <source>
        <dbReference type="ARBA" id="ARBA00022526"/>
    </source>
</evidence>
<keyword evidence="4" id="KW-1185">Reference proteome</keyword>
<dbReference type="GO" id="GO:0017057">
    <property type="term" value="F:6-phosphogluconolactonase activity"/>
    <property type="evidence" value="ECO:0007669"/>
    <property type="project" value="TreeGrafter"/>
</dbReference>
<dbReference type="InterPro" id="IPR019405">
    <property type="entry name" value="Lactonase_7-beta_prop"/>
</dbReference>
<dbReference type="InterPro" id="IPR011048">
    <property type="entry name" value="Haem_d1_sf"/>
</dbReference>
<dbReference type="GO" id="GO:0005829">
    <property type="term" value="C:cytosol"/>
    <property type="evidence" value="ECO:0007669"/>
    <property type="project" value="TreeGrafter"/>
</dbReference>
<dbReference type="OrthoDB" id="9790815at2"/>
<dbReference type="Pfam" id="PF10282">
    <property type="entry name" value="Lactonase"/>
    <property type="match status" value="1"/>
</dbReference>
<evidence type="ECO:0000313" key="4">
    <source>
        <dbReference type="Proteomes" id="UP000298284"/>
    </source>
</evidence>
<accession>A0A4Z0MMZ4</accession>
<protein>
    <submittedName>
        <fullName evidence="3">Lactonase family protein</fullName>
    </submittedName>
</protein>
<dbReference type="SUPFAM" id="SSF51004">
    <property type="entry name" value="C-terminal (heme d1) domain of cytochrome cd1-nitrite reductase"/>
    <property type="match status" value="1"/>
</dbReference>
<sequence>MGVLLRKVYVYILPYQGNYPTRLLQLPPLVLLPMTSSSFSRRSFLLTLGTGLAGTAVLAACARTGLGSSNASYLVYVGSYGPADQENIVLYRLTPATGALTRVLGAKGGAAPSFLTVDTQHRFLYAVNEVDNYQGTPNGGVSAFAIDRKTGGLTLLNQQASGGTIPCYISLDKQNRHALVANYGNGTVAALPIGPDGQLRPASSIDQHQGHGPHKNQTNARGHCLLPDPAGKHFFAVDLGNDTVYGYTLDASGKLLGQSGPAFKAKPGAGPRILTFHPTKPLAFLINELDSTMTSLAYDASRGTLTEIQTLTTLPASFTEWNACADVHVSPNGKFLYGSNRGHNSLVVYAIDQNSGRLSFVEHVMLPGKTPRSFTFDPTGRTVLVAHQQSNTIVTYFADANTGRLTPTGTSVELPAPVCLQVYPDFLRS</sequence>
<evidence type="ECO:0000256" key="1">
    <source>
        <dbReference type="ARBA" id="ARBA00005564"/>
    </source>
</evidence>
<dbReference type="AlphaFoldDB" id="A0A4Z0MMZ4"/>
<dbReference type="PANTHER" id="PTHR30344">
    <property type="entry name" value="6-PHOSPHOGLUCONOLACTONASE-RELATED"/>
    <property type="match status" value="1"/>
</dbReference>
<dbReference type="Proteomes" id="UP000298284">
    <property type="component" value="Unassembled WGS sequence"/>
</dbReference>
<proteinExistence type="inferred from homology"/>
<keyword evidence="2" id="KW-0313">Glucose metabolism</keyword>
<comment type="caution">
    <text evidence="3">The sequence shown here is derived from an EMBL/GenBank/DDBJ whole genome shotgun (WGS) entry which is preliminary data.</text>
</comment>
<evidence type="ECO:0000313" key="3">
    <source>
        <dbReference type="EMBL" id="TGD80668.1"/>
    </source>
</evidence>
<dbReference type="InterPro" id="IPR015943">
    <property type="entry name" value="WD40/YVTN_repeat-like_dom_sf"/>
</dbReference>
<dbReference type="GO" id="GO:0006006">
    <property type="term" value="P:glucose metabolic process"/>
    <property type="evidence" value="ECO:0007669"/>
    <property type="project" value="UniProtKB-KW"/>
</dbReference>
<dbReference type="InterPro" id="IPR050282">
    <property type="entry name" value="Cycloisomerase_2"/>
</dbReference>
<dbReference type="PANTHER" id="PTHR30344:SF1">
    <property type="entry name" value="6-PHOSPHOGLUCONOLACTONASE"/>
    <property type="match status" value="1"/>
</dbReference>
<reference evidence="3 4" key="1">
    <citation type="submission" date="2019-04" db="EMBL/GenBank/DDBJ databases">
        <authorList>
            <person name="Feng G."/>
            <person name="Zhang J."/>
            <person name="Zhu H."/>
        </authorList>
    </citation>
    <scope>NUCLEOTIDE SEQUENCE [LARGE SCALE GENOMIC DNA]</scope>
    <source>
        <strain evidence="3 4">JCM 19491</strain>
    </source>
</reference>
<gene>
    <name evidence="3" type="ORF">EU557_12650</name>
</gene>
<comment type="similarity">
    <text evidence="1">Belongs to the cycloisomerase 2 family.</text>
</comment>
<dbReference type="EMBL" id="SRKZ01000003">
    <property type="protein sequence ID" value="TGD80668.1"/>
    <property type="molecule type" value="Genomic_DNA"/>
</dbReference>
<dbReference type="Gene3D" id="2.130.10.10">
    <property type="entry name" value="YVTN repeat-like/Quinoprotein amine dehydrogenase"/>
    <property type="match status" value="1"/>
</dbReference>
<name>A0A4Z0MMZ4_9BACT</name>
<organism evidence="3 4">
    <name type="scientific">Hymenobacter wooponensis</name>
    <dbReference type="NCBI Taxonomy" id="1525360"/>
    <lineage>
        <taxon>Bacteria</taxon>
        <taxon>Pseudomonadati</taxon>
        <taxon>Bacteroidota</taxon>
        <taxon>Cytophagia</taxon>
        <taxon>Cytophagales</taxon>
        <taxon>Hymenobacteraceae</taxon>
        <taxon>Hymenobacter</taxon>
    </lineage>
</organism>